<dbReference type="AlphaFoldDB" id="A0A699TVD5"/>
<protein>
    <submittedName>
        <fullName evidence="2">Uncharacterized protein</fullName>
    </submittedName>
</protein>
<feature type="region of interest" description="Disordered" evidence="1">
    <location>
        <begin position="1"/>
        <end position="39"/>
    </location>
</feature>
<reference evidence="2" key="1">
    <citation type="journal article" date="2019" name="Sci. Rep.">
        <title>Draft genome of Tanacetum cinerariifolium, the natural source of mosquito coil.</title>
        <authorList>
            <person name="Yamashiro T."/>
            <person name="Shiraishi A."/>
            <person name="Satake H."/>
            <person name="Nakayama K."/>
        </authorList>
    </citation>
    <scope>NUCLEOTIDE SEQUENCE</scope>
</reference>
<organism evidence="2">
    <name type="scientific">Tanacetum cinerariifolium</name>
    <name type="common">Dalmatian daisy</name>
    <name type="synonym">Chrysanthemum cinerariifolium</name>
    <dbReference type="NCBI Taxonomy" id="118510"/>
    <lineage>
        <taxon>Eukaryota</taxon>
        <taxon>Viridiplantae</taxon>
        <taxon>Streptophyta</taxon>
        <taxon>Embryophyta</taxon>
        <taxon>Tracheophyta</taxon>
        <taxon>Spermatophyta</taxon>
        <taxon>Magnoliopsida</taxon>
        <taxon>eudicotyledons</taxon>
        <taxon>Gunneridae</taxon>
        <taxon>Pentapetalae</taxon>
        <taxon>asterids</taxon>
        <taxon>campanulids</taxon>
        <taxon>Asterales</taxon>
        <taxon>Asteraceae</taxon>
        <taxon>Asteroideae</taxon>
        <taxon>Anthemideae</taxon>
        <taxon>Anthemidinae</taxon>
        <taxon>Tanacetum</taxon>
    </lineage>
</organism>
<gene>
    <name evidence="2" type="ORF">Tci_885610</name>
</gene>
<feature type="compositionally biased region" description="Acidic residues" evidence="1">
    <location>
        <begin position="1"/>
        <end position="12"/>
    </location>
</feature>
<name>A0A699TVD5_TANCI</name>
<evidence type="ECO:0000313" key="2">
    <source>
        <dbReference type="EMBL" id="GFD13641.1"/>
    </source>
</evidence>
<dbReference type="EMBL" id="BKCJ011273896">
    <property type="protein sequence ID" value="GFD13641.1"/>
    <property type="molecule type" value="Genomic_DNA"/>
</dbReference>
<comment type="caution">
    <text evidence="2">The sequence shown here is derived from an EMBL/GenBank/DDBJ whole genome shotgun (WGS) entry which is preliminary data.</text>
</comment>
<proteinExistence type="predicted"/>
<feature type="non-terminal residue" evidence="2">
    <location>
        <position position="1"/>
    </location>
</feature>
<sequence>DDHDADIDDERTESDRDEIPDPILTNVEQTAQEEEEYSD</sequence>
<accession>A0A699TVD5</accession>
<evidence type="ECO:0000256" key="1">
    <source>
        <dbReference type="SAM" id="MobiDB-lite"/>
    </source>
</evidence>